<evidence type="ECO:0000256" key="2">
    <source>
        <dbReference type="ARBA" id="ARBA00022448"/>
    </source>
</evidence>
<feature type="transmembrane region" description="Helical" evidence="7">
    <location>
        <begin position="60"/>
        <end position="81"/>
    </location>
</feature>
<keyword evidence="5 7" id="KW-1133">Transmembrane helix</keyword>
<dbReference type="Gene3D" id="1.10.3720.10">
    <property type="entry name" value="MetI-like"/>
    <property type="match status" value="1"/>
</dbReference>
<dbReference type="InterPro" id="IPR035906">
    <property type="entry name" value="MetI-like_sf"/>
</dbReference>
<evidence type="ECO:0000256" key="1">
    <source>
        <dbReference type="ARBA" id="ARBA00004651"/>
    </source>
</evidence>
<evidence type="ECO:0000256" key="5">
    <source>
        <dbReference type="ARBA" id="ARBA00022989"/>
    </source>
</evidence>
<protein>
    <submittedName>
        <fullName evidence="9">Sugar ABC transporter permease</fullName>
    </submittedName>
</protein>
<gene>
    <name evidence="9" type="ORF">H6A20_04600</name>
</gene>
<feature type="domain" description="ABC transmembrane type-1" evidence="8">
    <location>
        <begin position="56"/>
        <end position="271"/>
    </location>
</feature>
<dbReference type="EMBL" id="JACJKS010000005">
    <property type="protein sequence ID" value="MBM6947945.1"/>
    <property type="molecule type" value="Genomic_DNA"/>
</dbReference>
<accession>A0A938XBT4</accession>
<dbReference type="InterPro" id="IPR000515">
    <property type="entry name" value="MetI-like"/>
</dbReference>
<comment type="similarity">
    <text evidence="7">Belongs to the binding-protein-dependent transport system permease family.</text>
</comment>
<dbReference type="CDD" id="cd06261">
    <property type="entry name" value="TM_PBP2"/>
    <property type="match status" value="1"/>
</dbReference>
<proteinExistence type="inferred from homology"/>
<evidence type="ECO:0000256" key="7">
    <source>
        <dbReference type="RuleBase" id="RU363032"/>
    </source>
</evidence>
<evidence type="ECO:0000313" key="9">
    <source>
        <dbReference type="EMBL" id="MBM6947945.1"/>
    </source>
</evidence>
<dbReference type="Pfam" id="PF00528">
    <property type="entry name" value="BPD_transp_1"/>
    <property type="match status" value="1"/>
</dbReference>
<keyword evidence="6 7" id="KW-0472">Membrane</keyword>
<evidence type="ECO:0000256" key="6">
    <source>
        <dbReference type="ARBA" id="ARBA00023136"/>
    </source>
</evidence>
<sequence>MVAPALILLLAFVVVPLFIGAYTSLFQTTSMTGGGTFIGLKNYVFALQDDVFWLSIKNTLYYAVFITIAKNALGLGLALLLAKKMRGLTLFRVAVFIPVTFSFIVTGVLWSWIYSPVFGILNEFMNTVGLGGFIQEWLSDPAVAMTSICVVDVWKWTGFHMVIYMAGLQKISPELYESAAIDGAGAWQQFRSITVPQMNATIVLNVLIAFTGGFVQNYDLVKVMTDGGPFNSTEVALTYIVRNLLKFMNVGKANAMTIILVLIVAVFGFMQLKVMTKEDDDE</sequence>
<dbReference type="PANTHER" id="PTHR30193:SF37">
    <property type="entry name" value="INNER MEMBRANE ABC TRANSPORTER PERMEASE PROTEIN YCJO"/>
    <property type="match status" value="1"/>
</dbReference>
<evidence type="ECO:0000313" key="10">
    <source>
        <dbReference type="Proteomes" id="UP000705508"/>
    </source>
</evidence>
<dbReference type="PROSITE" id="PS50928">
    <property type="entry name" value="ABC_TM1"/>
    <property type="match status" value="1"/>
</dbReference>
<organism evidence="9 10">
    <name type="scientific">Mordavella massiliensis</name>
    <dbReference type="NCBI Taxonomy" id="1871024"/>
    <lineage>
        <taxon>Bacteria</taxon>
        <taxon>Bacillati</taxon>
        <taxon>Bacillota</taxon>
        <taxon>Clostridia</taxon>
        <taxon>Eubacteriales</taxon>
        <taxon>Clostridiaceae</taxon>
        <taxon>Mordavella</taxon>
    </lineage>
</organism>
<dbReference type="GO" id="GO:0055085">
    <property type="term" value="P:transmembrane transport"/>
    <property type="evidence" value="ECO:0007669"/>
    <property type="project" value="InterPro"/>
</dbReference>
<keyword evidence="3" id="KW-1003">Cell membrane</keyword>
<comment type="subcellular location">
    <subcellularLocation>
        <location evidence="1 7">Cell membrane</location>
        <topology evidence="1 7">Multi-pass membrane protein</topology>
    </subcellularLocation>
</comment>
<evidence type="ECO:0000256" key="4">
    <source>
        <dbReference type="ARBA" id="ARBA00022692"/>
    </source>
</evidence>
<evidence type="ECO:0000259" key="8">
    <source>
        <dbReference type="PROSITE" id="PS50928"/>
    </source>
</evidence>
<dbReference type="Proteomes" id="UP000705508">
    <property type="component" value="Unassembled WGS sequence"/>
</dbReference>
<keyword evidence="2 7" id="KW-0813">Transport</keyword>
<dbReference type="SUPFAM" id="SSF161098">
    <property type="entry name" value="MetI-like"/>
    <property type="match status" value="1"/>
</dbReference>
<reference evidence="9" key="2">
    <citation type="journal article" date="2021" name="Sci. Rep.">
        <title>The distribution of antibiotic resistance genes in chicken gut microbiota commensals.</title>
        <authorList>
            <person name="Juricova H."/>
            <person name="Matiasovicova J."/>
            <person name="Kubasova T."/>
            <person name="Cejkova D."/>
            <person name="Rychlik I."/>
        </authorList>
    </citation>
    <scope>NUCLEOTIDE SEQUENCE</scope>
    <source>
        <strain evidence="9">An582</strain>
    </source>
</reference>
<dbReference type="PANTHER" id="PTHR30193">
    <property type="entry name" value="ABC TRANSPORTER PERMEASE PROTEIN"/>
    <property type="match status" value="1"/>
</dbReference>
<evidence type="ECO:0000256" key="3">
    <source>
        <dbReference type="ARBA" id="ARBA00022475"/>
    </source>
</evidence>
<dbReference type="RefSeq" id="WP_204905998.1">
    <property type="nucleotide sequence ID" value="NZ_JACJKS010000005.1"/>
</dbReference>
<name>A0A938XBT4_9CLOT</name>
<dbReference type="GO" id="GO:0005886">
    <property type="term" value="C:plasma membrane"/>
    <property type="evidence" value="ECO:0007669"/>
    <property type="project" value="UniProtKB-SubCell"/>
</dbReference>
<feature type="transmembrane region" description="Helical" evidence="7">
    <location>
        <begin position="253"/>
        <end position="272"/>
    </location>
</feature>
<feature type="transmembrane region" description="Helical" evidence="7">
    <location>
        <begin position="93"/>
        <end position="113"/>
    </location>
</feature>
<keyword evidence="4 7" id="KW-0812">Transmembrane</keyword>
<dbReference type="InterPro" id="IPR051393">
    <property type="entry name" value="ABC_transporter_permease"/>
</dbReference>
<comment type="caution">
    <text evidence="9">The sequence shown here is derived from an EMBL/GenBank/DDBJ whole genome shotgun (WGS) entry which is preliminary data.</text>
</comment>
<reference evidence="9" key="1">
    <citation type="submission" date="2020-08" db="EMBL/GenBank/DDBJ databases">
        <authorList>
            <person name="Cejkova D."/>
            <person name="Kubasova T."/>
            <person name="Jahodarova E."/>
            <person name="Rychlik I."/>
        </authorList>
    </citation>
    <scope>NUCLEOTIDE SEQUENCE</scope>
    <source>
        <strain evidence="9">An582</strain>
    </source>
</reference>
<dbReference type="AlphaFoldDB" id="A0A938XBT4"/>